<evidence type="ECO:0000259" key="8">
    <source>
        <dbReference type="PROSITE" id="PS50240"/>
    </source>
</evidence>
<feature type="chain" id="PRO_5044977103" description="Serine protease" evidence="6">
    <location>
        <begin position="20"/>
        <end position="270"/>
    </location>
</feature>
<feature type="domain" description="Peptidase S1" evidence="8">
    <location>
        <begin position="9"/>
        <end position="270"/>
    </location>
</feature>
<dbReference type="InterPro" id="IPR001254">
    <property type="entry name" value="Trypsin_dom"/>
</dbReference>
<comment type="caution">
    <text evidence="9">The sequence shown here is derived from an EMBL/GenBank/DDBJ whole genome shotgun (WGS) entry which is preliminary data.</text>
</comment>
<dbReference type="GO" id="GO:0016787">
    <property type="term" value="F:hydrolase activity"/>
    <property type="evidence" value="ECO:0007669"/>
    <property type="project" value="UniProtKB-KW"/>
</dbReference>
<gene>
    <name evidence="9" type="ORF">OEZ60_05590</name>
</gene>
<dbReference type="SUPFAM" id="SSF50494">
    <property type="entry name" value="Trypsin-like serine proteases"/>
    <property type="match status" value="1"/>
</dbReference>
<dbReference type="InterPro" id="IPR050966">
    <property type="entry name" value="Glutamyl_endopeptidase"/>
</dbReference>
<reference evidence="9 10" key="1">
    <citation type="submission" date="2022-10" db="EMBL/GenBank/DDBJ databases">
        <title>Defluviimonas sp. nov., isolated from ocean surface sediments.</title>
        <authorList>
            <person name="He W."/>
            <person name="Wang L."/>
            <person name="Zhang D.-F."/>
        </authorList>
    </citation>
    <scope>NUCLEOTIDE SEQUENCE [LARGE SCALE GENOMIC DNA]</scope>
    <source>
        <strain evidence="9 10">WL0024</strain>
    </source>
</reference>
<accession>A0ABT2X0M4</accession>
<proteinExistence type="inferred from homology"/>
<sequence>MRTWIAALLVAGWPLAAPAEEAAALHALTSADETRGWEAVGRLNIADTSFCTGALIAPSLVLTAAHCLVDQRTGADIDPGELTFLAGWRNGRAAAYRGVKRAMAHPDYVYEGENPMDRVAYDLALLELDQPIRLPSIRPFDVGADPMRGDTVSIVSYAFDRSEAPSMQDACLVLGRQPGVLVLTCAVDFGSSGAPIFAVKDGAAQIVSVVSAKAEMNDKRVALATQMTQPLTELQAAFAAGESPFQRVTPGPGASPTGKTGSAGAKFVKP</sequence>
<evidence type="ECO:0000256" key="3">
    <source>
        <dbReference type="ARBA" id="ARBA00022729"/>
    </source>
</evidence>
<dbReference type="PROSITE" id="PS50240">
    <property type="entry name" value="TRYPSIN_DOM"/>
    <property type="match status" value="1"/>
</dbReference>
<organism evidence="9 10">
    <name type="scientific">Albidovulum salinarum</name>
    <dbReference type="NCBI Taxonomy" id="2984153"/>
    <lineage>
        <taxon>Bacteria</taxon>
        <taxon>Pseudomonadati</taxon>
        <taxon>Pseudomonadota</taxon>
        <taxon>Alphaproteobacteria</taxon>
        <taxon>Rhodobacterales</taxon>
        <taxon>Paracoccaceae</taxon>
        <taxon>Albidovulum</taxon>
    </lineage>
</organism>
<dbReference type="Proteomes" id="UP001209535">
    <property type="component" value="Unassembled WGS sequence"/>
</dbReference>
<protein>
    <recommendedName>
        <fullName evidence="6">Serine protease</fullName>
        <ecNumber evidence="6">3.4.21.-</ecNumber>
    </recommendedName>
</protein>
<evidence type="ECO:0000313" key="9">
    <source>
        <dbReference type="EMBL" id="MCU9847473.1"/>
    </source>
</evidence>
<evidence type="ECO:0000256" key="1">
    <source>
        <dbReference type="ARBA" id="ARBA00008764"/>
    </source>
</evidence>
<dbReference type="InterPro" id="IPR043504">
    <property type="entry name" value="Peptidase_S1_PA_chymotrypsin"/>
</dbReference>
<dbReference type="PANTHER" id="PTHR15462">
    <property type="entry name" value="SERINE PROTEASE"/>
    <property type="match status" value="1"/>
</dbReference>
<evidence type="ECO:0000256" key="4">
    <source>
        <dbReference type="ARBA" id="ARBA00022801"/>
    </source>
</evidence>
<keyword evidence="5 6" id="KW-0720">Serine protease</keyword>
<keyword evidence="4 6" id="KW-0378">Hydrolase</keyword>
<dbReference type="Gene3D" id="2.40.10.10">
    <property type="entry name" value="Trypsin-like serine proteases"/>
    <property type="match status" value="2"/>
</dbReference>
<dbReference type="InterPro" id="IPR008256">
    <property type="entry name" value="Peptidase_S1B"/>
</dbReference>
<evidence type="ECO:0000256" key="2">
    <source>
        <dbReference type="ARBA" id="ARBA00022670"/>
    </source>
</evidence>
<dbReference type="PANTHER" id="PTHR15462:SF8">
    <property type="entry name" value="SERINE PROTEASE"/>
    <property type="match status" value="1"/>
</dbReference>
<dbReference type="RefSeq" id="WP_263334034.1">
    <property type="nucleotide sequence ID" value="NZ_JAOVQO010000004.1"/>
</dbReference>
<dbReference type="PROSITE" id="PS00134">
    <property type="entry name" value="TRYPSIN_HIS"/>
    <property type="match status" value="1"/>
</dbReference>
<evidence type="ECO:0000313" key="10">
    <source>
        <dbReference type="Proteomes" id="UP001209535"/>
    </source>
</evidence>
<dbReference type="SMART" id="SM00020">
    <property type="entry name" value="Tryp_SPc"/>
    <property type="match status" value="1"/>
</dbReference>
<dbReference type="EC" id="3.4.21.-" evidence="6"/>
<comment type="similarity">
    <text evidence="1 6">Belongs to the peptidase S1B family.</text>
</comment>
<dbReference type="InterPro" id="IPR009003">
    <property type="entry name" value="Peptidase_S1_PA"/>
</dbReference>
<keyword evidence="3 6" id="KW-0732">Signal</keyword>
<feature type="signal peptide" evidence="6">
    <location>
        <begin position="1"/>
        <end position="19"/>
    </location>
</feature>
<feature type="region of interest" description="Disordered" evidence="7">
    <location>
        <begin position="245"/>
        <end position="270"/>
    </location>
</feature>
<evidence type="ECO:0000256" key="6">
    <source>
        <dbReference type="RuleBase" id="RU004296"/>
    </source>
</evidence>
<keyword evidence="2 6" id="KW-0645">Protease</keyword>
<dbReference type="InterPro" id="IPR018114">
    <property type="entry name" value="TRYPSIN_HIS"/>
</dbReference>
<name>A0ABT2X0M4_9RHOB</name>
<dbReference type="PRINTS" id="PR00839">
    <property type="entry name" value="V8PROTEASE"/>
</dbReference>
<evidence type="ECO:0000256" key="7">
    <source>
        <dbReference type="SAM" id="MobiDB-lite"/>
    </source>
</evidence>
<evidence type="ECO:0000256" key="5">
    <source>
        <dbReference type="ARBA" id="ARBA00022825"/>
    </source>
</evidence>
<dbReference type="Pfam" id="PF00089">
    <property type="entry name" value="Trypsin"/>
    <property type="match status" value="1"/>
</dbReference>
<dbReference type="EMBL" id="JAOVQO010000004">
    <property type="protein sequence ID" value="MCU9847473.1"/>
    <property type="molecule type" value="Genomic_DNA"/>
</dbReference>
<keyword evidence="10" id="KW-1185">Reference proteome</keyword>